<dbReference type="AlphaFoldDB" id="A0A438HPR5"/>
<dbReference type="GO" id="GO:0004674">
    <property type="term" value="F:protein serine/threonine kinase activity"/>
    <property type="evidence" value="ECO:0007669"/>
    <property type="project" value="UniProtKB-KW"/>
</dbReference>
<evidence type="ECO:0000256" key="6">
    <source>
        <dbReference type="ARBA" id="ARBA00022737"/>
    </source>
</evidence>
<evidence type="ECO:0000256" key="15">
    <source>
        <dbReference type="SAM" id="MobiDB-lite"/>
    </source>
</evidence>
<gene>
    <name evidence="19" type="primary">CRK25_4</name>
    <name evidence="19" type="ORF">CK203_035504</name>
</gene>
<keyword evidence="13" id="KW-0325">Glycoprotein</keyword>
<dbReference type="InterPro" id="IPR038408">
    <property type="entry name" value="GNK2_sf"/>
</dbReference>
<evidence type="ECO:0000313" key="20">
    <source>
        <dbReference type="Proteomes" id="UP000288805"/>
    </source>
</evidence>
<dbReference type="Gene3D" id="3.30.430.20">
    <property type="entry name" value="Gnk2 domain, C-X8-C-X2-C motif"/>
    <property type="match status" value="4"/>
</dbReference>
<dbReference type="FunFam" id="3.30.430.20:FF:000003">
    <property type="entry name" value="Cysteine-rich RLK (RECEPTOR-like protein kinase) 10"/>
    <property type="match status" value="1"/>
</dbReference>
<proteinExistence type="predicted"/>
<evidence type="ECO:0000256" key="13">
    <source>
        <dbReference type="ARBA" id="ARBA00023180"/>
    </source>
</evidence>
<organism evidence="19 20">
    <name type="scientific">Vitis vinifera</name>
    <name type="common">Grape</name>
    <dbReference type="NCBI Taxonomy" id="29760"/>
    <lineage>
        <taxon>Eukaryota</taxon>
        <taxon>Viridiplantae</taxon>
        <taxon>Streptophyta</taxon>
        <taxon>Embryophyta</taxon>
        <taxon>Tracheophyta</taxon>
        <taxon>Spermatophyta</taxon>
        <taxon>Magnoliopsida</taxon>
        <taxon>eudicotyledons</taxon>
        <taxon>Gunneridae</taxon>
        <taxon>Pentapetalae</taxon>
        <taxon>rosids</taxon>
        <taxon>Vitales</taxon>
        <taxon>Vitaceae</taxon>
        <taxon>Viteae</taxon>
        <taxon>Vitis</taxon>
    </lineage>
</organism>
<evidence type="ECO:0000256" key="12">
    <source>
        <dbReference type="ARBA" id="ARBA00023170"/>
    </source>
</evidence>
<dbReference type="InterPro" id="IPR002902">
    <property type="entry name" value="GNK2"/>
</dbReference>
<dbReference type="InterPro" id="IPR011009">
    <property type="entry name" value="Kinase-like_dom_sf"/>
</dbReference>
<evidence type="ECO:0000256" key="14">
    <source>
        <dbReference type="PROSITE-ProRule" id="PRU10141"/>
    </source>
</evidence>
<evidence type="ECO:0000256" key="9">
    <source>
        <dbReference type="ARBA" id="ARBA00022840"/>
    </source>
</evidence>
<dbReference type="PROSITE" id="PS50011">
    <property type="entry name" value="PROTEIN_KINASE_DOM"/>
    <property type="match status" value="1"/>
</dbReference>
<comment type="subcellular location">
    <subcellularLocation>
        <location evidence="1">Membrane</location>
        <topology evidence="1">Single-pass membrane protein</topology>
    </subcellularLocation>
</comment>
<dbReference type="PROSITE" id="PS00107">
    <property type="entry name" value="PROTEIN_KINASE_ATP"/>
    <property type="match status" value="1"/>
</dbReference>
<feature type="transmembrane region" description="Helical" evidence="16">
    <location>
        <begin position="422"/>
        <end position="444"/>
    </location>
</feature>
<comment type="caution">
    <text evidence="19">The sequence shown here is derived from an EMBL/GenBank/DDBJ whole genome shotgun (WGS) entry which is preliminary data.</text>
</comment>
<keyword evidence="12 19" id="KW-0675">Receptor</keyword>
<dbReference type="Gene3D" id="3.30.200.20">
    <property type="entry name" value="Phosphorylase Kinase, domain 1"/>
    <property type="match status" value="1"/>
</dbReference>
<evidence type="ECO:0000256" key="3">
    <source>
        <dbReference type="ARBA" id="ARBA00022679"/>
    </source>
</evidence>
<dbReference type="GO" id="GO:0016020">
    <property type="term" value="C:membrane"/>
    <property type="evidence" value="ECO:0007669"/>
    <property type="project" value="UniProtKB-SubCell"/>
</dbReference>
<dbReference type="Pfam" id="PF01657">
    <property type="entry name" value="Stress-antifung"/>
    <property type="match status" value="3"/>
</dbReference>
<evidence type="ECO:0000256" key="5">
    <source>
        <dbReference type="ARBA" id="ARBA00022729"/>
    </source>
</evidence>
<accession>A0A438HPR5</accession>
<feature type="domain" description="Gnk2-homologous" evidence="18">
    <location>
        <begin position="186"/>
        <end position="288"/>
    </location>
</feature>
<evidence type="ECO:0000259" key="18">
    <source>
        <dbReference type="PROSITE" id="PS51473"/>
    </source>
</evidence>
<dbReference type="SUPFAM" id="SSF56112">
    <property type="entry name" value="Protein kinase-like (PK-like)"/>
    <property type="match status" value="1"/>
</dbReference>
<evidence type="ECO:0000313" key="19">
    <source>
        <dbReference type="EMBL" id="RVW86446.1"/>
    </source>
</evidence>
<keyword evidence="10 16" id="KW-1133">Transmembrane helix</keyword>
<dbReference type="InterPro" id="IPR017441">
    <property type="entry name" value="Protein_kinase_ATP_BS"/>
</dbReference>
<evidence type="ECO:0000256" key="8">
    <source>
        <dbReference type="ARBA" id="ARBA00022777"/>
    </source>
</evidence>
<dbReference type="Proteomes" id="UP000288805">
    <property type="component" value="Unassembled WGS sequence"/>
</dbReference>
<evidence type="ECO:0000256" key="7">
    <source>
        <dbReference type="ARBA" id="ARBA00022741"/>
    </source>
</evidence>
<dbReference type="InterPro" id="IPR001245">
    <property type="entry name" value="Ser-Thr/Tyr_kinase_cat_dom"/>
</dbReference>
<protein>
    <submittedName>
        <fullName evidence="19">Cysteine-rich receptor-like protein kinase 25</fullName>
    </submittedName>
</protein>
<evidence type="ECO:0000256" key="1">
    <source>
        <dbReference type="ARBA" id="ARBA00004167"/>
    </source>
</evidence>
<keyword evidence="7 14" id="KW-0547">Nucleotide-binding</keyword>
<dbReference type="CDD" id="cd23509">
    <property type="entry name" value="Gnk2-like"/>
    <property type="match status" value="3"/>
</dbReference>
<dbReference type="Pfam" id="PF07714">
    <property type="entry name" value="PK_Tyr_Ser-Thr"/>
    <property type="match status" value="1"/>
</dbReference>
<evidence type="ECO:0000256" key="2">
    <source>
        <dbReference type="ARBA" id="ARBA00022527"/>
    </source>
</evidence>
<feature type="domain" description="Gnk2-homologous" evidence="18">
    <location>
        <begin position="32"/>
        <end position="137"/>
    </location>
</feature>
<evidence type="ECO:0000256" key="4">
    <source>
        <dbReference type="ARBA" id="ARBA00022692"/>
    </source>
</evidence>
<keyword evidence="11 16" id="KW-0472">Membrane</keyword>
<dbReference type="InterPro" id="IPR000719">
    <property type="entry name" value="Prot_kinase_dom"/>
</dbReference>
<feature type="domain" description="Protein kinase" evidence="17">
    <location>
        <begin position="480"/>
        <end position="575"/>
    </location>
</feature>
<dbReference type="PROSITE" id="PS51473">
    <property type="entry name" value="GNK2"/>
    <property type="match status" value="3"/>
</dbReference>
<keyword evidence="5" id="KW-0732">Signal</keyword>
<evidence type="ECO:0000256" key="16">
    <source>
        <dbReference type="SAM" id="Phobius"/>
    </source>
</evidence>
<keyword evidence="2" id="KW-0723">Serine/threonine-protein kinase</keyword>
<dbReference type="GO" id="GO:0005524">
    <property type="term" value="F:ATP binding"/>
    <property type="evidence" value="ECO:0007669"/>
    <property type="project" value="UniProtKB-UniRule"/>
</dbReference>
<evidence type="ECO:0000256" key="10">
    <source>
        <dbReference type="ARBA" id="ARBA00022989"/>
    </source>
</evidence>
<dbReference type="EMBL" id="QGNW01000194">
    <property type="protein sequence ID" value="RVW86446.1"/>
    <property type="molecule type" value="Genomic_DNA"/>
</dbReference>
<dbReference type="PANTHER" id="PTHR32099:SF51">
    <property type="entry name" value="CYSTEINE-RICH RECEPTOR-LIKE PROTEIN KINASE 25 ISOFORM X1"/>
    <property type="match status" value="1"/>
</dbReference>
<feature type="binding site" evidence="14">
    <location>
        <position position="508"/>
    </location>
    <ligand>
        <name>ATP</name>
        <dbReference type="ChEBI" id="CHEBI:30616"/>
    </ligand>
</feature>
<keyword evidence="6" id="KW-0677">Repeat</keyword>
<feature type="domain" description="Gnk2-homologous" evidence="18">
    <location>
        <begin position="294"/>
        <end position="402"/>
    </location>
</feature>
<keyword evidence="8 19" id="KW-0418">Kinase</keyword>
<evidence type="ECO:0000256" key="11">
    <source>
        <dbReference type="ARBA" id="ARBA00023136"/>
    </source>
</evidence>
<sequence>MKPENGFSQIGFLRLYHSQPHLVAVIVAQQDLVHYNCPENVGTYINNSTYQSNLNTLLSTLSSYKEINYGFYNISVGQNPNKVNAIALCRGDITQDKCAQSGAEDLVGQPPKQSCFGQFLLKFATGEATGIGDKRIYGLMQGTPDLDESSCSSCLEGVINDVPACCGNKEDEFLSPVAASVAQPDLVYHNCSENVGTYSNDSTYQSNLNTLLSTLSYKEINYGFYNFSTGQSCNEVNAIALCRGDITQDKCHSCLNDSKLQLPQRCPYQNEAIGGYDECMLRYSNRSIFRTLENLPSFYVPNPNNVSNEDVFNQALKTLLDSLRSKAASGNSLLKFATGEATGTGDKRIYGFMQCTPDLDESSCSSCLEGAINDVPACCAANTPPPATWPPSSPSPSDNLTPPSPAIVTPTKGKKSNTSRTLILIVVPTVIISVLLISFICFFLKKRRPRGQFLSFEGETRTLESLQFQFSTIRVATDNFSDANKLGEGGFGSVYKGRLSDGQEIAVKRLSAGSKQGELEFKNEVLLMAKLQHRNLVRLLGFCLERSERLLIYEFMPNLSLHGYIFGTTARPVLY</sequence>
<keyword evidence="3" id="KW-0808">Transferase</keyword>
<keyword evidence="9 14" id="KW-0067">ATP-binding</keyword>
<evidence type="ECO:0000259" key="17">
    <source>
        <dbReference type="PROSITE" id="PS50011"/>
    </source>
</evidence>
<name>A0A438HPR5_VITVI</name>
<reference evidence="19 20" key="1">
    <citation type="journal article" date="2018" name="PLoS Genet.">
        <title>Population sequencing reveals clonal diversity and ancestral inbreeding in the grapevine cultivar Chardonnay.</title>
        <authorList>
            <person name="Roach M.J."/>
            <person name="Johnson D.L."/>
            <person name="Bohlmann J."/>
            <person name="van Vuuren H.J."/>
            <person name="Jones S.J."/>
            <person name="Pretorius I.S."/>
            <person name="Schmidt S.A."/>
            <person name="Borneman A.R."/>
        </authorList>
    </citation>
    <scope>NUCLEOTIDE SEQUENCE [LARGE SCALE GENOMIC DNA]</scope>
    <source>
        <strain evidence="20">cv. Chardonnay</strain>
        <tissue evidence="19">Leaf</tissue>
    </source>
</reference>
<dbReference type="PANTHER" id="PTHR32099">
    <property type="entry name" value="CYSTEINE-RICH REPEAT SECRETORY PROTEIN"/>
    <property type="match status" value="1"/>
</dbReference>
<dbReference type="FunFam" id="3.30.200.20:FF:000142">
    <property type="entry name" value="Cysteine-rich receptor-like protein kinase 10"/>
    <property type="match status" value="1"/>
</dbReference>
<feature type="region of interest" description="Disordered" evidence="15">
    <location>
        <begin position="386"/>
        <end position="414"/>
    </location>
</feature>
<keyword evidence="4 16" id="KW-0812">Transmembrane</keyword>